<feature type="binding site" evidence="5">
    <location>
        <position position="36"/>
    </location>
    <ligand>
        <name>AMP</name>
        <dbReference type="ChEBI" id="CHEBI:456215"/>
    </ligand>
</feature>
<accession>A0A0G0W111</accession>
<dbReference type="InterPro" id="IPR027417">
    <property type="entry name" value="P-loop_NTPase"/>
</dbReference>
<evidence type="ECO:0000256" key="5">
    <source>
        <dbReference type="HAMAP-Rule" id="MF_00235"/>
    </source>
</evidence>
<feature type="binding site" evidence="5">
    <location>
        <position position="92"/>
    </location>
    <ligand>
        <name>AMP</name>
        <dbReference type="ChEBI" id="CHEBI:456215"/>
    </ligand>
</feature>
<evidence type="ECO:0000313" key="9">
    <source>
        <dbReference type="Proteomes" id="UP000034292"/>
    </source>
</evidence>
<evidence type="ECO:0000256" key="6">
    <source>
        <dbReference type="RuleBase" id="RU003330"/>
    </source>
</evidence>
<comment type="subunit">
    <text evidence="5 7">Monomer.</text>
</comment>
<feature type="binding site" evidence="5">
    <location>
        <begin position="57"/>
        <end position="59"/>
    </location>
    <ligand>
        <name>AMP</name>
        <dbReference type="ChEBI" id="CHEBI:456215"/>
    </ligand>
</feature>
<dbReference type="PANTHER" id="PTHR23359">
    <property type="entry name" value="NUCLEOTIDE KINASE"/>
    <property type="match status" value="1"/>
</dbReference>
<name>A0A0G0W111_9BACT</name>
<dbReference type="Pfam" id="PF00406">
    <property type="entry name" value="ADK"/>
    <property type="match status" value="1"/>
</dbReference>
<comment type="function">
    <text evidence="5">Catalyzes the reversible transfer of the terminal phosphate group between ATP and AMP. Plays an important role in cellular energy homeostasis and in adenine nucleotide metabolism.</text>
</comment>
<feature type="binding site" evidence="5">
    <location>
        <position position="133"/>
    </location>
    <ligand>
        <name>AMP</name>
        <dbReference type="ChEBI" id="CHEBI:456215"/>
    </ligand>
</feature>
<comment type="pathway">
    <text evidence="5">Purine metabolism; AMP biosynthesis via salvage pathway; AMP from ADP: step 1/1.</text>
</comment>
<dbReference type="UniPathway" id="UPA00588">
    <property type="reaction ID" value="UER00649"/>
</dbReference>
<dbReference type="Proteomes" id="UP000034292">
    <property type="component" value="Unassembled WGS sequence"/>
</dbReference>
<dbReference type="InterPro" id="IPR000850">
    <property type="entry name" value="Adenylat/UMP-CMP_kin"/>
</dbReference>
<comment type="domain">
    <text evidence="5">Consists of three domains, a large central CORE domain and two small peripheral domains, NMPbind and LID, which undergo movements during catalysis. The LID domain closes over the site of phosphoryl transfer upon ATP binding. Assembling and dissambling the active center during each catalytic cycle provides an effective means to prevent ATP hydrolysis.</text>
</comment>
<comment type="caution">
    <text evidence="5">Lacks conserved residue(s) required for the propagation of feature annotation.</text>
</comment>
<dbReference type="SUPFAM" id="SSF52540">
    <property type="entry name" value="P-loop containing nucleoside triphosphate hydrolases"/>
    <property type="match status" value="1"/>
</dbReference>
<dbReference type="CDD" id="cd01428">
    <property type="entry name" value="ADK"/>
    <property type="match status" value="1"/>
</dbReference>
<dbReference type="PATRIC" id="fig|1618408.3.peg.253"/>
<protein>
    <recommendedName>
        <fullName evidence="5 7">Adenylate kinase</fullName>
        <shortName evidence="5">AK</shortName>
        <ecNumber evidence="5 7">2.7.4.3</ecNumber>
    </recommendedName>
    <alternativeName>
        <fullName evidence="5">ATP-AMP transphosphorylase</fullName>
    </alternativeName>
    <alternativeName>
        <fullName evidence="5">ATP:AMP phosphotransferase</fullName>
    </alternativeName>
    <alternativeName>
        <fullName evidence="5">Adenylate monophosphate kinase</fullName>
    </alternativeName>
</protein>
<comment type="similarity">
    <text evidence="5 6">Belongs to the adenylate kinase family.</text>
</comment>
<comment type="catalytic activity">
    <reaction evidence="5 7">
        <text>AMP + ATP = 2 ADP</text>
        <dbReference type="Rhea" id="RHEA:12973"/>
        <dbReference type="ChEBI" id="CHEBI:30616"/>
        <dbReference type="ChEBI" id="CHEBI:456215"/>
        <dbReference type="ChEBI" id="CHEBI:456216"/>
        <dbReference type="EC" id="2.7.4.3"/>
    </reaction>
</comment>
<reference evidence="8 9" key="1">
    <citation type="journal article" date="2015" name="Nature">
        <title>rRNA introns, odd ribosomes, and small enigmatic genomes across a large radiation of phyla.</title>
        <authorList>
            <person name="Brown C.T."/>
            <person name="Hug L.A."/>
            <person name="Thomas B.C."/>
            <person name="Sharon I."/>
            <person name="Castelle C.J."/>
            <person name="Singh A."/>
            <person name="Wilkins M.J."/>
            <person name="Williams K.H."/>
            <person name="Banfield J.F."/>
        </authorList>
    </citation>
    <scope>NUCLEOTIDE SEQUENCE [LARGE SCALE GENOMIC DNA]</scope>
</reference>
<dbReference type="Gene3D" id="3.40.50.300">
    <property type="entry name" value="P-loop containing nucleotide triphosphate hydrolases"/>
    <property type="match status" value="1"/>
</dbReference>
<feature type="binding site" evidence="5">
    <location>
        <begin position="10"/>
        <end position="15"/>
    </location>
    <ligand>
        <name>ATP</name>
        <dbReference type="ChEBI" id="CHEBI:30616"/>
    </ligand>
</feature>
<evidence type="ECO:0000256" key="3">
    <source>
        <dbReference type="ARBA" id="ARBA00022741"/>
    </source>
</evidence>
<dbReference type="EC" id="2.7.4.3" evidence="5 7"/>
<dbReference type="GO" id="GO:0044209">
    <property type="term" value="P:AMP salvage"/>
    <property type="evidence" value="ECO:0007669"/>
    <property type="project" value="UniProtKB-UniRule"/>
</dbReference>
<feature type="binding site" evidence="5">
    <location>
        <position position="122"/>
    </location>
    <ligand>
        <name>AMP</name>
        <dbReference type="ChEBI" id="CHEBI:456215"/>
    </ligand>
</feature>
<feature type="region of interest" description="NMP" evidence="5">
    <location>
        <begin position="30"/>
        <end position="59"/>
    </location>
</feature>
<comment type="caution">
    <text evidence="8">The sequence shown here is derived from an EMBL/GenBank/DDBJ whole genome shotgun (WGS) entry which is preliminary data.</text>
</comment>
<evidence type="ECO:0000313" key="8">
    <source>
        <dbReference type="EMBL" id="KKR78030.1"/>
    </source>
</evidence>
<proteinExistence type="inferred from homology"/>
<evidence type="ECO:0000256" key="1">
    <source>
        <dbReference type="ARBA" id="ARBA00022679"/>
    </source>
</evidence>
<evidence type="ECO:0000256" key="7">
    <source>
        <dbReference type="RuleBase" id="RU003331"/>
    </source>
</evidence>
<dbReference type="InterPro" id="IPR033690">
    <property type="entry name" value="Adenylat_kinase_CS"/>
</dbReference>
<evidence type="ECO:0000256" key="2">
    <source>
        <dbReference type="ARBA" id="ARBA00022727"/>
    </source>
</evidence>
<sequence length="179" mass="20250">MNIIFLGPQGSGKSTQAKMVADILNIPYIEMGQMLRDIASGESNIGNKIKKSLNAGELVPDNIAVSLLNKTLNNPVYNHGFILDGYPRNRAQIDGLKHEINKVFYIKVSDAEAIRRLSLRARHDDTEELLKRRLTIYHEKTEPLLSEFKRKGILVEINGERSIEEINKDIELIVKNGKE</sequence>
<feature type="binding site" evidence="5">
    <location>
        <position position="161"/>
    </location>
    <ligand>
        <name>ATP</name>
        <dbReference type="ChEBI" id="CHEBI:30616"/>
    </ligand>
</feature>
<dbReference type="HAMAP" id="MF_00235">
    <property type="entry name" value="Adenylate_kinase_Adk"/>
    <property type="match status" value="1"/>
</dbReference>
<dbReference type="GO" id="GO:0004017">
    <property type="term" value="F:AMP kinase activity"/>
    <property type="evidence" value="ECO:0007669"/>
    <property type="project" value="UniProtKB-UniRule"/>
</dbReference>
<keyword evidence="3 5" id="KW-0547">Nucleotide-binding</keyword>
<keyword evidence="1 5" id="KW-0808">Transferase</keyword>
<dbReference type="PROSITE" id="PS00113">
    <property type="entry name" value="ADENYLATE_KINASE"/>
    <property type="match status" value="1"/>
</dbReference>
<feature type="binding site" evidence="5">
    <location>
        <position position="120"/>
    </location>
    <ligand>
        <name>ATP</name>
        <dbReference type="ChEBI" id="CHEBI:30616"/>
    </ligand>
</feature>
<keyword evidence="5" id="KW-0963">Cytoplasm</keyword>
<comment type="subcellular location">
    <subcellularLocation>
        <location evidence="5 7">Cytoplasm</location>
    </subcellularLocation>
</comment>
<dbReference type="EMBL" id="LBZV01000004">
    <property type="protein sequence ID" value="KKR78030.1"/>
    <property type="molecule type" value="Genomic_DNA"/>
</dbReference>
<dbReference type="AlphaFoldDB" id="A0A0G0W111"/>
<organism evidence="8 9">
    <name type="scientific">Candidatus Curtissbacteria bacterium GW2011_GWA1_40_9</name>
    <dbReference type="NCBI Taxonomy" id="1618408"/>
    <lineage>
        <taxon>Bacteria</taxon>
        <taxon>Candidatus Curtissiibacteriota</taxon>
    </lineage>
</organism>
<evidence type="ECO:0000256" key="4">
    <source>
        <dbReference type="ARBA" id="ARBA00022777"/>
    </source>
</evidence>
<keyword evidence="2 5" id="KW-0545">Nucleotide biosynthesis</keyword>
<keyword evidence="5 7" id="KW-0067">ATP-binding</keyword>
<dbReference type="GO" id="GO:0005524">
    <property type="term" value="F:ATP binding"/>
    <property type="evidence" value="ECO:0007669"/>
    <property type="project" value="UniProtKB-UniRule"/>
</dbReference>
<dbReference type="PRINTS" id="PR00094">
    <property type="entry name" value="ADENYLTKNASE"/>
</dbReference>
<gene>
    <name evidence="5" type="primary">adk</name>
    <name evidence="8" type="ORF">UU23_C0004G0012</name>
</gene>
<dbReference type="GO" id="GO:0005737">
    <property type="term" value="C:cytoplasm"/>
    <property type="evidence" value="ECO:0007669"/>
    <property type="project" value="UniProtKB-SubCell"/>
</dbReference>
<keyword evidence="4 5" id="KW-0418">Kinase</keyword>
<dbReference type="STRING" id="1618408.UU23_C0004G0012"/>
<feature type="binding site" evidence="5">
    <location>
        <begin position="85"/>
        <end position="88"/>
    </location>
    <ligand>
        <name>AMP</name>
        <dbReference type="ChEBI" id="CHEBI:456215"/>
    </ligand>
</feature>